<evidence type="ECO:0000313" key="3">
    <source>
        <dbReference type="Proteomes" id="UP001341840"/>
    </source>
</evidence>
<keyword evidence="3" id="KW-1185">Reference proteome</keyword>
<organism evidence="2 3">
    <name type="scientific">Stylosanthes scabra</name>
    <dbReference type="NCBI Taxonomy" id="79078"/>
    <lineage>
        <taxon>Eukaryota</taxon>
        <taxon>Viridiplantae</taxon>
        <taxon>Streptophyta</taxon>
        <taxon>Embryophyta</taxon>
        <taxon>Tracheophyta</taxon>
        <taxon>Spermatophyta</taxon>
        <taxon>Magnoliopsida</taxon>
        <taxon>eudicotyledons</taxon>
        <taxon>Gunneridae</taxon>
        <taxon>Pentapetalae</taxon>
        <taxon>rosids</taxon>
        <taxon>fabids</taxon>
        <taxon>Fabales</taxon>
        <taxon>Fabaceae</taxon>
        <taxon>Papilionoideae</taxon>
        <taxon>50 kb inversion clade</taxon>
        <taxon>dalbergioids sensu lato</taxon>
        <taxon>Dalbergieae</taxon>
        <taxon>Pterocarpus clade</taxon>
        <taxon>Stylosanthes</taxon>
    </lineage>
</organism>
<sequence length="187" mass="21306">MASQLAINTRCQTLIHCTASYGERGRDSSHPRRSGCTLSHRYRRIRNLSDDDNNGTTPPPQPQPQQDLKNKEHKKQQQQLGGREQAEKLHRLGFSYLASSFIYLVTKFKAFCNGFLGDVPPNHQPNVTMEPPLTEPYFSFPRAIKVDDTDRGDKVPYCNVAQAFGKNDILPYIEREMLRIINTLACL</sequence>
<feature type="region of interest" description="Disordered" evidence="1">
    <location>
        <begin position="47"/>
        <end position="83"/>
    </location>
</feature>
<evidence type="ECO:0000256" key="1">
    <source>
        <dbReference type="SAM" id="MobiDB-lite"/>
    </source>
</evidence>
<reference evidence="2 3" key="1">
    <citation type="journal article" date="2023" name="Plants (Basel)">
        <title>Bridging the Gap: Combining Genomics and Transcriptomics Approaches to Understand Stylosanthes scabra, an Orphan Legume from the Brazilian Caatinga.</title>
        <authorList>
            <person name="Ferreira-Neto J.R.C."/>
            <person name="da Silva M.D."/>
            <person name="Binneck E."/>
            <person name="de Melo N.F."/>
            <person name="da Silva R.H."/>
            <person name="de Melo A.L.T.M."/>
            <person name="Pandolfi V."/>
            <person name="Bustamante F.O."/>
            <person name="Brasileiro-Vidal A.C."/>
            <person name="Benko-Iseppon A.M."/>
        </authorList>
    </citation>
    <scope>NUCLEOTIDE SEQUENCE [LARGE SCALE GENOMIC DNA]</scope>
    <source>
        <tissue evidence="2">Leaves</tissue>
    </source>
</reference>
<gene>
    <name evidence="2" type="ORF">PIB30_033592</name>
</gene>
<dbReference type="Proteomes" id="UP001341840">
    <property type="component" value="Unassembled WGS sequence"/>
</dbReference>
<dbReference type="EMBL" id="JASCZI010241808">
    <property type="protein sequence ID" value="MED6207199.1"/>
    <property type="molecule type" value="Genomic_DNA"/>
</dbReference>
<accession>A0ABU6YAY5</accession>
<comment type="caution">
    <text evidence="2">The sequence shown here is derived from an EMBL/GenBank/DDBJ whole genome shotgun (WGS) entry which is preliminary data.</text>
</comment>
<name>A0ABU6YAY5_9FABA</name>
<protein>
    <submittedName>
        <fullName evidence="2">Uncharacterized protein</fullName>
    </submittedName>
</protein>
<proteinExistence type="predicted"/>
<evidence type="ECO:0000313" key="2">
    <source>
        <dbReference type="EMBL" id="MED6207199.1"/>
    </source>
</evidence>